<keyword evidence="2" id="KW-1185">Reference proteome</keyword>
<dbReference type="AlphaFoldDB" id="A0A545AHW2"/>
<dbReference type="OrthoDB" id="3819032at2"/>
<dbReference type="Proteomes" id="UP000317982">
    <property type="component" value="Unassembled WGS sequence"/>
</dbReference>
<accession>A0A545AHW2</accession>
<dbReference type="RefSeq" id="WP_142708677.1">
    <property type="nucleotide sequence ID" value="NZ_VIRS01000032.1"/>
</dbReference>
<name>A0A545AHW2_9ACTN</name>
<reference evidence="1 2" key="1">
    <citation type="submission" date="2019-07" db="EMBL/GenBank/DDBJ databases">
        <title>Cryptosporangium phraense sp. nov., isolated from plant litter.</title>
        <authorList>
            <person name="Suriyachadkun C."/>
        </authorList>
    </citation>
    <scope>NUCLEOTIDE SEQUENCE [LARGE SCALE GENOMIC DNA]</scope>
    <source>
        <strain evidence="1 2">A-T 5661</strain>
    </source>
</reference>
<organism evidence="1 2">
    <name type="scientific">Cryptosporangium phraense</name>
    <dbReference type="NCBI Taxonomy" id="2593070"/>
    <lineage>
        <taxon>Bacteria</taxon>
        <taxon>Bacillati</taxon>
        <taxon>Actinomycetota</taxon>
        <taxon>Actinomycetes</taxon>
        <taxon>Cryptosporangiales</taxon>
        <taxon>Cryptosporangiaceae</taxon>
        <taxon>Cryptosporangium</taxon>
    </lineage>
</organism>
<evidence type="ECO:0000313" key="2">
    <source>
        <dbReference type="Proteomes" id="UP000317982"/>
    </source>
</evidence>
<proteinExistence type="predicted"/>
<comment type="caution">
    <text evidence="1">The sequence shown here is derived from an EMBL/GenBank/DDBJ whole genome shotgun (WGS) entry which is preliminary data.</text>
</comment>
<evidence type="ECO:0000313" key="1">
    <source>
        <dbReference type="EMBL" id="TQS40913.1"/>
    </source>
</evidence>
<dbReference type="InParanoid" id="A0A545AHW2"/>
<sequence length="210" mass="22934">MTHPAEDLLGALSERQRDEVVAAWAAVEYGREPVDEVGFAALRDPALRETLRAVLRRTGRDLVRIAGRRWTSGYDDDVRAELVARGWGLLPEYDRAVLTTILVHSVAIPRSDGHLTDDSWASAVPTTVAELRSHTQLARGKLNDALQRLRSADLIRAARTSSEGASYVPGPQFHRLTPAARRLLQEELVLAAGPGSPLAAAIRHSRGGQQ</sequence>
<gene>
    <name evidence="1" type="ORF">FL583_32325</name>
</gene>
<dbReference type="EMBL" id="VIRS01000032">
    <property type="protein sequence ID" value="TQS40913.1"/>
    <property type="molecule type" value="Genomic_DNA"/>
</dbReference>
<protein>
    <submittedName>
        <fullName evidence="1">Uncharacterized protein</fullName>
    </submittedName>
</protein>